<organism evidence="6 7">
    <name type="scientific">Prauserella oleivorans</name>
    <dbReference type="NCBI Taxonomy" id="1478153"/>
    <lineage>
        <taxon>Bacteria</taxon>
        <taxon>Bacillati</taxon>
        <taxon>Actinomycetota</taxon>
        <taxon>Actinomycetes</taxon>
        <taxon>Pseudonocardiales</taxon>
        <taxon>Pseudonocardiaceae</taxon>
        <taxon>Prauserella</taxon>
    </lineage>
</organism>
<comment type="pathway">
    <text evidence="1">Lipid metabolism.</text>
</comment>
<comment type="caution">
    <text evidence="6">The sequence shown here is derived from an EMBL/GenBank/DDBJ whole genome shotgun (WGS) entry which is preliminary data.</text>
</comment>
<protein>
    <submittedName>
        <fullName evidence="6">GNAT family N-acetyltransferase</fullName>
    </submittedName>
</protein>
<keyword evidence="5" id="KW-0012">Acyltransferase</keyword>
<gene>
    <name evidence="6" type="ORF">ACFS2C_01465</name>
</gene>
<dbReference type="EMBL" id="JBHUOF010000001">
    <property type="protein sequence ID" value="MFD2798060.1"/>
    <property type="molecule type" value="Genomic_DNA"/>
</dbReference>
<dbReference type="PANTHER" id="PTHR37323:SF1">
    <property type="entry name" value="L-ORNITHINE N(ALPHA)-ACYLTRANSFERASE"/>
    <property type="match status" value="1"/>
</dbReference>
<keyword evidence="4" id="KW-0443">Lipid metabolism</keyword>
<evidence type="ECO:0000256" key="5">
    <source>
        <dbReference type="ARBA" id="ARBA00023315"/>
    </source>
</evidence>
<dbReference type="PANTHER" id="PTHR37323">
    <property type="entry name" value="GCN5-RELATED N-ACETYLTRANSFERASE"/>
    <property type="match status" value="1"/>
</dbReference>
<keyword evidence="2" id="KW-0444">Lipid biosynthesis</keyword>
<dbReference type="InterPro" id="IPR016181">
    <property type="entry name" value="Acyl_CoA_acyltransferase"/>
</dbReference>
<keyword evidence="7" id="KW-1185">Reference proteome</keyword>
<evidence type="ECO:0000313" key="6">
    <source>
        <dbReference type="EMBL" id="MFD2798060.1"/>
    </source>
</evidence>
<proteinExistence type="predicted"/>
<evidence type="ECO:0000256" key="3">
    <source>
        <dbReference type="ARBA" id="ARBA00022679"/>
    </source>
</evidence>
<dbReference type="Pfam" id="PF13444">
    <property type="entry name" value="Acetyltransf_5"/>
    <property type="match status" value="1"/>
</dbReference>
<dbReference type="RefSeq" id="WP_377387695.1">
    <property type="nucleotide sequence ID" value="NZ_JBHSAN010000008.1"/>
</dbReference>
<evidence type="ECO:0000313" key="7">
    <source>
        <dbReference type="Proteomes" id="UP001597478"/>
    </source>
</evidence>
<dbReference type="InterPro" id="IPR052351">
    <property type="entry name" value="Ornithine_N-alpha-AT"/>
</dbReference>
<evidence type="ECO:0000256" key="1">
    <source>
        <dbReference type="ARBA" id="ARBA00005189"/>
    </source>
</evidence>
<keyword evidence="3" id="KW-0808">Transferase</keyword>
<dbReference type="Proteomes" id="UP001597478">
    <property type="component" value="Unassembled WGS sequence"/>
</dbReference>
<evidence type="ECO:0000256" key="2">
    <source>
        <dbReference type="ARBA" id="ARBA00022516"/>
    </source>
</evidence>
<reference evidence="7" key="1">
    <citation type="journal article" date="2019" name="Int. J. Syst. Evol. Microbiol.">
        <title>The Global Catalogue of Microorganisms (GCM) 10K type strain sequencing project: providing services to taxonomists for standard genome sequencing and annotation.</title>
        <authorList>
            <consortium name="The Broad Institute Genomics Platform"/>
            <consortium name="The Broad Institute Genome Sequencing Center for Infectious Disease"/>
            <person name="Wu L."/>
            <person name="Ma J."/>
        </authorList>
    </citation>
    <scope>NUCLEOTIDE SEQUENCE [LARGE SCALE GENOMIC DNA]</scope>
    <source>
        <strain evidence="7">IBRC-M 10906</strain>
    </source>
</reference>
<dbReference type="SUPFAM" id="SSF55729">
    <property type="entry name" value="Acyl-CoA N-acyltransferases (Nat)"/>
    <property type="match status" value="1"/>
</dbReference>
<name>A0ABW5W3G9_9PSEU</name>
<evidence type="ECO:0000256" key="4">
    <source>
        <dbReference type="ARBA" id="ARBA00023098"/>
    </source>
</evidence>
<dbReference type="Gene3D" id="3.40.630.30">
    <property type="match status" value="1"/>
</dbReference>
<sequence>MPALSTVPIRAYTAGIADTPEQIRAAQRLRTTVFRDELGAELPGELDADPFDEVCDHLIVTHEPTGEVVGTYRLLPPGRSRRLYSSTEFDLANLDPLRHTLLETGRSCVHPGHRGGAVITLMWSALARYALLSGHRYLGGCASVPLADGGLAAASTWHVASTKHASPAEYRVLPHRPWIPSRSRGLRPRYADLPPLVRGYLRLGAWVCGPPAHDEDFAVADFFLLLPMAQLDERYLRYLLGAGR</sequence>
<accession>A0ABW5W3G9</accession>